<reference evidence="1 2" key="1">
    <citation type="submission" date="2018-08" db="EMBL/GenBank/DDBJ databases">
        <title>Genome and evolution of the arbuscular mycorrhizal fungus Diversispora epigaea (formerly Glomus versiforme) and its bacterial endosymbionts.</title>
        <authorList>
            <person name="Sun X."/>
            <person name="Fei Z."/>
            <person name="Harrison M."/>
        </authorList>
    </citation>
    <scope>NUCLEOTIDE SEQUENCE [LARGE SCALE GENOMIC DNA]</scope>
    <source>
        <strain evidence="1 2">IT104</strain>
    </source>
</reference>
<comment type="caution">
    <text evidence="1">The sequence shown here is derived from an EMBL/GenBank/DDBJ whole genome shotgun (WGS) entry which is preliminary data.</text>
</comment>
<evidence type="ECO:0000313" key="1">
    <source>
        <dbReference type="EMBL" id="RHZ85815.1"/>
    </source>
</evidence>
<dbReference type="AlphaFoldDB" id="A0A397JBU7"/>
<organism evidence="1 2">
    <name type="scientific">Diversispora epigaea</name>
    <dbReference type="NCBI Taxonomy" id="1348612"/>
    <lineage>
        <taxon>Eukaryota</taxon>
        <taxon>Fungi</taxon>
        <taxon>Fungi incertae sedis</taxon>
        <taxon>Mucoromycota</taxon>
        <taxon>Glomeromycotina</taxon>
        <taxon>Glomeromycetes</taxon>
        <taxon>Diversisporales</taxon>
        <taxon>Diversisporaceae</taxon>
        <taxon>Diversispora</taxon>
    </lineage>
</organism>
<name>A0A397JBU7_9GLOM</name>
<dbReference type="EMBL" id="PQFF01000057">
    <property type="protein sequence ID" value="RHZ85815.1"/>
    <property type="molecule type" value="Genomic_DNA"/>
</dbReference>
<dbReference type="Proteomes" id="UP000266861">
    <property type="component" value="Unassembled WGS sequence"/>
</dbReference>
<proteinExistence type="predicted"/>
<accession>A0A397JBU7</accession>
<evidence type="ECO:0000313" key="2">
    <source>
        <dbReference type="Proteomes" id="UP000266861"/>
    </source>
</evidence>
<keyword evidence="2" id="KW-1185">Reference proteome</keyword>
<protein>
    <submittedName>
        <fullName evidence="1">Uncharacterized protein</fullName>
    </submittedName>
</protein>
<sequence length="143" mass="16863">MTAIINAKEMITDRINDPNALKEDFDIVKEKQRKSHERIFIQDDPNALKEDFDIEGLVMYFPLYLTKKFIREFSEFSVFGSAYGNIFSKKFNREFSVFGSAYGNIFSKKFNREFSVFGKSHERIFIQDDPNALKEDFDIVKEK</sequence>
<gene>
    <name evidence="1" type="ORF">Glove_60g107</name>
</gene>